<keyword evidence="3" id="KW-1185">Reference proteome</keyword>
<evidence type="ECO:0000313" key="2">
    <source>
        <dbReference type="EMBL" id="RSL98149.1"/>
    </source>
</evidence>
<gene>
    <name evidence="2" type="ORF">CEP52_010467</name>
</gene>
<feature type="coiled-coil region" evidence="1">
    <location>
        <begin position="195"/>
        <end position="222"/>
    </location>
</feature>
<accession>A0A428T7Y4</accession>
<dbReference type="Proteomes" id="UP000287144">
    <property type="component" value="Unassembled WGS sequence"/>
</dbReference>
<dbReference type="EMBL" id="NKCK01000118">
    <property type="protein sequence ID" value="RSL98149.1"/>
    <property type="molecule type" value="Genomic_DNA"/>
</dbReference>
<name>A0A428T7Y4_9HYPO</name>
<feature type="coiled-coil region" evidence="1">
    <location>
        <begin position="128"/>
        <end position="155"/>
    </location>
</feature>
<evidence type="ECO:0000256" key="1">
    <source>
        <dbReference type="SAM" id="Coils"/>
    </source>
</evidence>
<comment type="caution">
    <text evidence="2">The sequence shown here is derived from an EMBL/GenBank/DDBJ whole genome shotgun (WGS) entry which is preliminary data.</text>
</comment>
<keyword evidence="1" id="KW-0175">Coiled coil</keyword>
<evidence type="ECO:0000313" key="3">
    <source>
        <dbReference type="Proteomes" id="UP000287144"/>
    </source>
</evidence>
<dbReference type="AlphaFoldDB" id="A0A428T7Y4"/>
<sequence length="275" mass="31549">MATELQVPNTGSFLLRDKESTVTKIQLNPGSFSVLREAVADGMQLPASSAEFERRYERRPIQAFLERDPGVYDYVLEVFVTIHGTCERFKSLAGQDMPAVGQLLVRVADSAIELLGVRLNALVQEQTDRNIRSLLEELSKRLEELSQAASDLAKKSASMGQHIIEFKVKSRKNYEDVAKVNERWDKARISDEEWQRKMEQDVQARREEAARLEKQAEKIRQVDRFAPPKNPWVWDMFRAAETKLPITQLLQAAGLPFRSLEELEEAFKNVESRSR</sequence>
<protein>
    <submittedName>
        <fullName evidence="2">Uncharacterized protein</fullName>
    </submittedName>
</protein>
<proteinExistence type="predicted"/>
<reference evidence="2 3" key="1">
    <citation type="submission" date="2017-06" db="EMBL/GenBank/DDBJ databases">
        <title>Comparative genomic analysis of Ambrosia Fusariam Clade fungi.</title>
        <authorList>
            <person name="Stajich J.E."/>
            <person name="Carrillo J."/>
            <person name="Kijimoto T."/>
            <person name="Eskalen A."/>
            <person name="O'Donnell K."/>
            <person name="Kasson M."/>
        </authorList>
    </citation>
    <scope>NUCLEOTIDE SEQUENCE [LARGE SCALE GENOMIC DNA]</scope>
    <source>
        <strain evidence="2 3">NRRL62579</strain>
    </source>
</reference>
<organism evidence="2 3">
    <name type="scientific">Fusarium oligoseptatum</name>
    <dbReference type="NCBI Taxonomy" id="2604345"/>
    <lineage>
        <taxon>Eukaryota</taxon>
        <taxon>Fungi</taxon>
        <taxon>Dikarya</taxon>
        <taxon>Ascomycota</taxon>
        <taxon>Pezizomycotina</taxon>
        <taxon>Sordariomycetes</taxon>
        <taxon>Hypocreomycetidae</taxon>
        <taxon>Hypocreales</taxon>
        <taxon>Nectriaceae</taxon>
        <taxon>Fusarium</taxon>
        <taxon>Fusarium solani species complex</taxon>
    </lineage>
</organism>